<proteinExistence type="predicted"/>
<evidence type="ECO:0000313" key="1">
    <source>
        <dbReference type="EMBL" id="VVE85037.1"/>
    </source>
</evidence>
<organism evidence="1 2">
    <name type="scientific">Pandoraea sputorum</name>
    <dbReference type="NCBI Taxonomy" id="93222"/>
    <lineage>
        <taxon>Bacteria</taxon>
        <taxon>Pseudomonadati</taxon>
        <taxon>Pseudomonadota</taxon>
        <taxon>Betaproteobacteria</taxon>
        <taxon>Burkholderiales</taxon>
        <taxon>Burkholderiaceae</taxon>
        <taxon>Pandoraea</taxon>
    </lineage>
</organism>
<reference evidence="1 2" key="1">
    <citation type="submission" date="2019-08" db="EMBL/GenBank/DDBJ databases">
        <authorList>
            <person name="Peeters C."/>
        </authorList>
    </citation>
    <scope>NUCLEOTIDE SEQUENCE [LARGE SCALE GENOMIC DNA]</scope>
    <source>
        <strain evidence="1 2">LMG 31121</strain>
    </source>
</reference>
<protein>
    <submittedName>
        <fullName evidence="1">Uncharacterized protein</fullName>
    </submittedName>
</protein>
<accession>A0A5E5BIC3</accession>
<dbReference type="RefSeq" id="WP_150811207.1">
    <property type="nucleotide sequence ID" value="NZ_CABPSR010000022.1"/>
</dbReference>
<dbReference type="EMBL" id="CABPSR010000022">
    <property type="protein sequence ID" value="VVE85037.1"/>
    <property type="molecule type" value="Genomic_DNA"/>
</dbReference>
<dbReference type="AlphaFoldDB" id="A0A5E5BIC3"/>
<dbReference type="Proteomes" id="UP000335538">
    <property type="component" value="Unassembled WGS sequence"/>
</dbReference>
<name>A0A5E5BIC3_9BURK</name>
<sequence>MRICATTPIPDFNGLYEAARASMTFPPQGITVPALPTLRNPIYPGLSRTNDEIVQLVQELQSYQMLTTFSGFLNPLTSFLGLSPASILPKIPGTALSLIDLLAMSPGAIYDGVAAALAEYGSGIFPFVKTPIFQGMSIPSIEIVTTVKMAIKGYMNTLLGTVSGLIDQVTGKLKLPGMPALPTLPSLAAITAQIMGTFPGFPDLSALIRSGSVSLNALLASVSALVPAFPTLPALPEPLIPNLSSFEHEFNEGLNVLYSSLVAYPMTLIMNFVTSTLSMLGFSFPAICITF</sequence>
<evidence type="ECO:0000313" key="2">
    <source>
        <dbReference type="Proteomes" id="UP000335538"/>
    </source>
</evidence>
<gene>
    <name evidence="1" type="ORF">PSP31121_05053</name>
</gene>